<accession>A0ABM7PL10</accession>
<feature type="domain" description="Acyclic terpene utilisation N-terminal" evidence="1">
    <location>
        <begin position="11"/>
        <end position="447"/>
    </location>
</feature>
<dbReference type="RefSeq" id="WP_236889448.1">
    <property type="nucleotide sequence ID" value="NZ_AP024488.1"/>
</dbReference>
<feature type="domain" description="AtuA-like ferredoxin-fold" evidence="2">
    <location>
        <begin position="489"/>
        <end position="581"/>
    </location>
</feature>
<reference evidence="3 4" key="1">
    <citation type="submission" date="2021-02" db="EMBL/GenBank/DDBJ databases">
        <title>Complete genome of Desulfoluna sp. strain ASN36.</title>
        <authorList>
            <person name="Takahashi A."/>
            <person name="Kojima H."/>
            <person name="Fukui M."/>
        </authorList>
    </citation>
    <scope>NUCLEOTIDE SEQUENCE [LARGE SCALE GENOMIC DNA]</scope>
    <source>
        <strain evidence="3 4">ASN36</strain>
    </source>
</reference>
<dbReference type="InterPro" id="IPR056362">
    <property type="entry name" value="AtuA-like_ferredoxin_dom"/>
</dbReference>
<proteinExistence type="predicted"/>
<evidence type="ECO:0000259" key="2">
    <source>
        <dbReference type="Pfam" id="PF23544"/>
    </source>
</evidence>
<evidence type="ECO:0000313" key="3">
    <source>
        <dbReference type="EMBL" id="BCS98042.1"/>
    </source>
</evidence>
<dbReference type="Pfam" id="PF23544">
    <property type="entry name" value="AtuA_ferredoxin"/>
    <property type="match status" value="1"/>
</dbReference>
<evidence type="ECO:0008006" key="5">
    <source>
        <dbReference type="Google" id="ProtNLM"/>
    </source>
</evidence>
<dbReference type="Pfam" id="PF07287">
    <property type="entry name" value="AtuA"/>
    <property type="match status" value="1"/>
</dbReference>
<dbReference type="PANTHER" id="PTHR47585:SF1">
    <property type="entry name" value="DUF1446 DOMAIN-CONTAINING PROTEIN"/>
    <property type="match status" value="1"/>
</dbReference>
<keyword evidence="4" id="KW-1185">Reference proteome</keyword>
<dbReference type="InterPro" id="IPR010839">
    <property type="entry name" value="AtuA_N"/>
</dbReference>
<dbReference type="Proteomes" id="UP001320148">
    <property type="component" value="Chromosome"/>
</dbReference>
<evidence type="ECO:0000313" key="4">
    <source>
        <dbReference type="Proteomes" id="UP001320148"/>
    </source>
</evidence>
<name>A0ABM7PL10_9BACT</name>
<evidence type="ECO:0000259" key="1">
    <source>
        <dbReference type="Pfam" id="PF07287"/>
    </source>
</evidence>
<organism evidence="3 4">
    <name type="scientific">Desulfoluna limicola</name>
    <dbReference type="NCBI Taxonomy" id="2810562"/>
    <lineage>
        <taxon>Bacteria</taxon>
        <taxon>Pseudomonadati</taxon>
        <taxon>Thermodesulfobacteriota</taxon>
        <taxon>Desulfobacteria</taxon>
        <taxon>Desulfobacterales</taxon>
        <taxon>Desulfolunaceae</taxon>
        <taxon>Desulfoluna</taxon>
    </lineage>
</organism>
<sequence length="606" mass="64738">MPHEHASDRLIIANCSGFFGDRFSAMKEMVEGGEIHVLTGDYLAELTMAILFKSKRKDPSLGYAGTFLKQMEQVMGTCLEKGVRVVANAGGLNPRGLATALETLAGELGLSPSIACIEGDDLMPHLAELQSRGETFTHLDRGTALAEGGVFPITANAYLGGWGICEALGKGADIVVGGRLADAALVSGPSAWHFGWRRDDWDALAGAVAAGHVVECGTQATGGNYSHFEEVTSWKNVGFPLAIMESDGSATITKHDGTGGLVSVGTVTAQLLYEIESPAYLSPDVTARFDTLDLHEEGNNRVRISGCKGAPPPFTAKVCINTIGGYRNTVSVLLTGLDLEKKARIVEEMLFDSLDGRDAFASVETQLLRSGHPSPQRMEEAMNLLRITVRDPNEKKVGRAFTAKVVELALSSIPGFNLTAPPAPAVPDIIHWPTLVDKTNLCEVVHMGDQTLLMDPIEGNGAVPLTPDTISSPPPEIENAVSLPFGHLFATRSGDKGGNANLGVWAKNQEAFTFLKDTLTPERLKKLLPDLAPYPIDRWTLPNLNAVNFYIRGLLGDGVAASSRIDAQAKTLGEYLRCKMIEVPVSIATSKGKKSLPPAARVAKPH</sequence>
<protein>
    <recommendedName>
        <fullName evidence="5">Exopolyphosphatase</fullName>
    </recommendedName>
</protein>
<dbReference type="PANTHER" id="PTHR47585">
    <property type="match status" value="1"/>
</dbReference>
<gene>
    <name evidence="3" type="ORF">DSLASN_36740</name>
</gene>
<dbReference type="EMBL" id="AP024488">
    <property type="protein sequence ID" value="BCS98042.1"/>
    <property type="molecule type" value="Genomic_DNA"/>
</dbReference>